<feature type="signal peptide" evidence="1">
    <location>
        <begin position="1"/>
        <end position="22"/>
    </location>
</feature>
<dbReference type="InterPro" id="IPR011009">
    <property type="entry name" value="Kinase-like_dom_sf"/>
</dbReference>
<evidence type="ECO:0000256" key="1">
    <source>
        <dbReference type="SAM" id="SignalP"/>
    </source>
</evidence>
<sequence>MLNVEVLILVVLVFLFLECGSSCTLPSPFLQVLSPLASGMPEEPRFSGDLDEDETFWRDHASWLREKGYQLRPRYQPDWKPSWLAKKSSSRFYSEDGSRAKEPYHLMDALRVSDGMLLMLKKLEVENLSEPTRELRMNQILLSGTLESPQNHCIPIYEILNLPEDEHQCIVVMPFLEHWWPRWWNLPFSTIGEAVGFLQQLFEGVQTLHHHHIAHNDIKWDNVMVDSAPLYSRPMHPTQRGTSYDWKHHVSPKSITRHPVRYFLIDFDLTEQYDPKYGPARQFPGYGGDRSVPEFKAHPSQPCDPFPVEIYRLGNLIRRFMMSTQRVREDGDERLGKVRYNPSFNFLSDLVTDMTQDDPAKRPDIDEVVKRFDEIVHRLGYFKLRSQFWPGHSGENWFVRTLWKTPRHFVSQVINTLGRYPPVPPTPGLPKGRKGR</sequence>
<gene>
    <name evidence="3" type="ORF">D9758_006479</name>
</gene>
<dbReference type="SUPFAM" id="SSF56112">
    <property type="entry name" value="Protein kinase-like (PK-like)"/>
    <property type="match status" value="1"/>
</dbReference>
<evidence type="ECO:0000313" key="3">
    <source>
        <dbReference type="EMBL" id="KAF5366792.1"/>
    </source>
</evidence>
<dbReference type="AlphaFoldDB" id="A0A8H5GKV8"/>
<dbReference type="OrthoDB" id="5987198at2759"/>
<dbReference type="Proteomes" id="UP000559256">
    <property type="component" value="Unassembled WGS sequence"/>
</dbReference>
<organism evidence="3 4">
    <name type="scientific">Tetrapyrgos nigripes</name>
    <dbReference type="NCBI Taxonomy" id="182062"/>
    <lineage>
        <taxon>Eukaryota</taxon>
        <taxon>Fungi</taxon>
        <taxon>Dikarya</taxon>
        <taxon>Basidiomycota</taxon>
        <taxon>Agaricomycotina</taxon>
        <taxon>Agaricomycetes</taxon>
        <taxon>Agaricomycetidae</taxon>
        <taxon>Agaricales</taxon>
        <taxon>Marasmiineae</taxon>
        <taxon>Marasmiaceae</taxon>
        <taxon>Tetrapyrgos</taxon>
    </lineage>
</organism>
<proteinExistence type="predicted"/>
<dbReference type="GO" id="GO:0004674">
    <property type="term" value="F:protein serine/threonine kinase activity"/>
    <property type="evidence" value="ECO:0007669"/>
    <property type="project" value="TreeGrafter"/>
</dbReference>
<keyword evidence="1" id="KW-0732">Signal</keyword>
<dbReference type="PROSITE" id="PS50011">
    <property type="entry name" value="PROTEIN_KINASE_DOM"/>
    <property type="match status" value="1"/>
</dbReference>
<name>A0A8H5GKV8_9AGAR</name>
<dbReference type="EMBL" id="JAACJM010000021">
    <property type="protein sequence ID" value="KAF5366792.1"/>
    <property type="molecule type" value="Genomic_DNA"/>
</dbReference>
<dbReference type="GO" id="GO:0005524">
    <property type="term" value="F:ATP binding"/>
    <property type="evidence" value="ECO:0007669"/>
    <property type="project" value="InterPro"/>
</dbReference>
<dbReference type="GO" id="GO:0005737">
    <property type="term" value="C:cytoplasm"/>
    <property type="evidence" value="ECO:0007669"/>
    <property type="project" value="TreeGrafter"/>
</dbReference>
<feature type="domain" description="Protein kinase" evidence="2">
    <location>
        <begin position="90"/>
        <end position="376"/>
    </location>
</feature>
<dbReference type="InterPro" id="IPR000719">
    <property type="entry name" value="Prot_kinase_dom"/>
</dbReference>
<comment type="caution">
    <text evidence="3">The sequence shown here is derived from an EMBL/GenBank/DDBJ whole genome shotgun (WGS) entry which is preliminary data.</text>
</comment>
<feature type="chain" id="PRO_5034181410" description="Protein kinase domain-containing protein" evidence="1">
    <location>
        <begin position="23"/>
        <end position="436"/>
    </location>
</feature>
<dbReference type="SMART" id="SM00220">
    <property type="entry name" value="S_TKc"/>
    <property type="match status" value="1"/>
</dbReference>
<dbReference type="Gene3D" id="1.10.510.10">
    <property type="entry name" value="Transferase(Phosphotransferase) domain 1"/>
    <property type="match status" value="1"/>
</dbReference>
<dbReference type="GO" id="GO:0044773">
    <property type="term" value="P:mitotic DNA damage checkpoint signaling"/>
    <property type="evidence" value="ECO:0007669"/>
    <property type="project" value="TreeGrafter"/>
</dbReference>
<dbReference type="PANTHER" id="PTHR44167:SF24">
    <property type="entry name" value="SERINE_THREONINE-PROTEIN KINASE CHK2"/>
    <property type="match status" value="1"/>
</dbReference>
<dbReference type="GO" id="GO:0005634">
    <property type="term" value="C:nucleus"/>
    <property type="evidence" value="ECO:0007669"/>
    <property type="project" value="TreeGrafter"/>
</dbReference>
<keyword evidence="4" id="KW-1185">Reference proteome</keyword>
<evidence type="ECO:0000259" key="2">
    <source>
        <dbReference type="PROSITE" id="PS50011"/>
    </source>
</evidence>
<evidence type="ECO:0000313" key="4">
    <source>
        <dbReference type="Proteomes" id="UP000559256"/>
    </source>
</evidence>
<dbReference type="PROSITE" id="PS00108">
    <property type="entry name" value="PROTEIN_KINASE_ST"/>
    <property type="match status" value="1"/>
</dbReference>
<dbReference type="PANTHER" id="PTHR44167">
    <property type="entry name" value="OVARIAN-SPECIFIC SERINE/THREONINE-PROTEIN KINASE LOK-RELATED"/>
    <property type="match status" value="1"/>
</dbReference>
<accession>A0A8H5GKV8</accession>
<dbReference type="InterPro" id="IPR008271">
    <property type="entry name" value="Ser/Thr_kinase_AS"/>
</dbReference>
<reference evidence="3 4" key="1">
    <citation type="journal article" date="2020" name="ISME J.">
        <title>Uncovering the hidden diversity of litter-decomposition mechanisms in mushroom-forming fungi.</title>
        <authorList>
            <person name="Floudas D."/>
            <person name="Bentzer J."/>
            <person name="Ahren D."/>
            <person name="Johansson T."/>
            <person name="Persson P."/>
            <person name="Tunlid A."/>
        </authorList>
    </citation>
    <scope>NUCLEOTIDE SEQUENCE [LARGE SCALE GENOMIC DNA]</scope>
    <source>
        <strain evidence="3 4">CBS 291.85</strain>
    </source>
</reference>
<protein>
    <recommendedName>
        <fullName evidence="2">Protein kinase domain-containing protein</fullName>
    </recommendedName>
</protein>